<dbReference type="Gene3D" id="3.40.50.11980">
    <property type="match status" value="1"/>
</dbReference>
<sequence length="341" mass="38093">MSAITVVLDAANIACVRNQRPIRFRFSRVEEVRDAWLERQPHGEVRAVIDASAYRRMLDRPRARRAEEDGWLETATGDADDRILDLADRYSAAIVSNDKFDYARDDFPWLQGCGDRVFSASWNDGALLIQARILRVASAREISYAQAEKRAKAGIRDDLGDRVFRCTAPAEVCDHGGRLVEHGLLREQSDGFFCVACQHPAQEEYLDAVVAEQTGPPRLAVMHHQLFQHEVTMSRQALVLGRGQSSRPHIHDVTAGLPREEAVQVSREHLEAFLDDDGNSIVRHLSPNNASFLNPEPGLDGLPRDNRLADRAEYLVSEDDVIHLGPGAVRLIVTVPRGVPE</sequence>
<keyword evidence="4" id="KW-1185">Reference proteome</keyword>
<comment type="caution">
    <text evidence="3">The sequence shown here is derived from an EMBL/GenBank/DDBJ whole genome shotgun (WGS) entry which is preliminary data.</text>
</comment>
<protein>
    <recommendedName>
        <fullName evidence="2">FHA domain-containing protein</fullName>
    </recommendedName>
</protein>
<dbReference type="SUPFAM" id="SSF49879">
    <property type="entry name" value="SMAD/FHA domain"/>
    <property type="match status" value="1"/>
</dbReference>
<gene>
    <name evidence="3" type="ORF">Aple_090220</name>
</gene>
<evidence type="ECO:0000256" key="1">
    <source>
        <dbReference type="ARBA" id="ARBA00022553"/>
    </source>
</evidence>
<dbReference type="EMBL" id="BLAF01000080">
    <property type="protein sequence ID" value="GES26123.1"/>
    <property type="molecule type" value="Genomic_DNA"/>
</dbReference>
<dbReference type="Gene3D" id="2.60.200.20">
    <property type="match status" value="1"/>
</dbReference>
<keyword evidence="1" id="KW-0597">Phosphoprotein</keyword>
<organism evidence="3 4">
    <name type="scientific">Acrocarpospora pleiomorpha</name>
    <dbReference type="NCBI Taxonomy" id="90975"/>
    <lineage>
        <taxon>Bacteria</taxon>
        <taxon>Bacillati</taxon>
        <taxon>Actinomycetota</taxon>
        <taxon>Actinomycetes</taxon>
        <taxon>Streptosporangiales</taxon>
        <taxon>Streptosporangiaceae</taxon>
        <taxon>Acrocarpospora</taxon>
    </lineage>
</organism>
<dbReference type="RefSeq" id="WP_155350868.1">
    <property type="nucleotide sequence ID" value="NZ_BAAAHM010000056.1"/>
</dbReference>
<reference evidence="3 4" key="1">
    <citation type="submission" date="2019-10" db="EMBL/GenBank/DDBJ databases">
        <title>Whole genome shotgun sequence of Acrocarpospora pleiomorpha NBRC 16267.</title>
        <authorList>
            <person name="Ichikawa N."/>
            <person name="Kimura A."/>
            <person name="Kitahashi Y."/>
            <person name="Komaki H."/>
            <person name="Oguchi A."/>
        </authorList>
    </citation>
    <scope>NUCLEOTIDE SEQUENCE [LARGE SCALE GENOMIC DNA]</scope>
    <source>
        <strain evidence="3 4">NBRC 16267</strain>
    </source>
</reference>
<evidence type="ECO:0000259" key="2">
    <source>
        <dbReference type="PROSITE" id="PS50006"/>
    </source>
</evidence>
<dbReference type="OrthoDB" id="4004090at2"/>
<dbReference type="PROSITE" id="PS50006">
    <property type="entry name" value="FHA_DOMAIN"/>
    <property type="match status" value="1"/>
</dbReference>
<proteinExistence type="predicted"/>
<name>A0A5M3Y2T0_9ACTN</name>
<evidence type="ECO:0000313" key="4">
    <source>
        <dbReference type="Proteomes" id="UP000377595"/>
    </source>
</evidence>
<feature type="domain" description="FHA" evidence="2">
    <location>
        <begin position="238"/>
        <end position="294"/>
    </location>
</feature>
<dbReference type="Proteomes" id="UP000377595">
    <property type="component" value="Unassembled WGS sequence"/>
</dbReference>
<accession>A0A5M3Y2T0</accession>
<evidence type="ECO:0000313" key="3">
    <source>
        <dbReference type="EMBL" id="GES26123.1"/>
    </source>
</evidence>
<dbReference type="InterPro" id="IPR008984">
    <property type="entry name" value="SMAD_FHA_dom_sf"/>
</dbReference>
<dbReference type="InterPro" id="IPR000253">
    <property type="entry name" value="FHA_dom"/>
</dbReference>
<dbReference type="AlphaFoldDB" id="A0A5M3Y2T0"/>